<accession>A0A4R5UD63</accession>
<dbReference type="InterPro" id="IPR010281">
    <property type="entry name" value="DUF885"/>
</dbReference>
<name>A0A4R5UD63_9GAMM</name>
<dbReference type="Pfam" id="PF05960">
    <property type="entry name" value="DUF885"/>
    <property type="match status" value="1"/>
</dbReference>
<keyword evidence="1" id="KW-0732">Signal</keyword>
<proteinExistence type="predicted"/>
<dbReference type="EMBL" id="SMTG01000002">
    <property type="protein sequence ID" value="TDK33163.1"/>
    <property type="molecule type" value="Genomic_DNA"/>
</dbReference>
<keyword evidence="3" id="KW-1185">Reference proteome</keyword>
<feature type="signal peptide" evidence="1">
    <location>
        <begin position="1"/>
        <end position="22"/>
    </location>
</feature>
<dbReference type="Proteomes" id="UP000295543">
    <property type="component" value="Unassembled WGS sequence"/>
</dbReference>
<gene>
    <name evidence="2" type="ORF">E2F49_03730</name>
</gene>
<dbReference type="OrthoDB" id="9769898at2"/>
<organism evidence="2 3">
    <name type="scientific">Luteimonas terrae</name>
    <dbReference type="NCBI Taxonomy" id="1530191"/>
    <lineage>
        <taxon>Bacteria</taxon>
        <taxon>Pseudomonadati</taxon>
        <taxon>Pseudomonadota</taxon>
        <taxon>Gammaproteobacteria</taxon>
        <taxon>Lysobacterales</taxon>
        <taxon>Lysobacteraceae</taxon>
        <taxon>Luteimonas</taxon>
    </lineage>
</organism>
<protein>
    <submittedName>
        <fullName evidence="2">DUF885 domain-containing protein</fullName>
    </submittedName>
</protein>
<dbReference type="AlphaFoldDB" id="A0A4R5UD63"/>
<evidence type="ECO:0000313" key="3">
    <source>
        <dbReference type="Proteomes" id="UP000295543"/>
    </source>
</evidence>
<evidence type="ECO:0000313" key="2">
    <source>
        <dbReference type="EMBL" id="TDK33163.1"/>
    </source>
</evidence>
<sequence>MPRFPAVAALTFALALALPAHAQTAAPPAAAPAAMTQAPPSSETARLNVWLDAQYETSLQFSPIGLTFLGRKDLYDRLDDVSDAAVQKQIDWQRASVAEMETTFDRDALDLEGRLSYDLWAQQAREAAEQFEFRRNGYAFTQMMGPQAMLPTLLINFHKVDTEADYLAYVARLRALPTMFDTLLEHTQASAQAGIRAPKFAYTGVITQSRNVITGAPFTDGDDTALWADLVKKADALREAGTVDAARADALKAQAREALLTSVGPAYQRVIAWHEGDIGNALENPAGVGTTQKNGAAYYAMQLRRNTSTDLSAEQIHDIGLKDVARLHADMEAIKTAVGFDGDLKAFFRFIATDPQFKFPDTDAGRQAYLDESTRLLDNIKRQLPQFYGLMPKADLVVRRVESFREEPGAAQHYFPSSPDGTRPGIYYAHLSDMNAMPKPELEVIAYHEGLPGHHMQIAIAQELTGMPQFRTQAQVTAYAEGWGLYSEWQAKEIPGTYADPYSRYGQLSSELWRAIRLVVDTGMHAKGWTEQQAVDYFNANSGFPEATVRSEVQRYLSWPGQATAYKIGMIRIQELRAEAEQALGDRFDVRGFHDAVLGGGALPLDLLEQRVDAWVESASAAR</sequence>
<dbReference type="PANTHER" id="PTHR33361">
    <property type="entry name" value="GLR0591 PROTEIN"/>
    <property type="match status" value="1"/>
</dbReference>
<comment type="caution">
    <text evidence="2">The sequence shown here is derived from an EMBL/GenBank/DDBJ whole genome shotgun (WGS) entry which is preliminary data.</text>
</comment>
<feature type="chain" id="PRO_5021009818" evidence="1">
    <location>
        <begin position="23"/>
        <end position="623"/>
    </location>
</feature>
<reference evidence="2 3" key="1">
    <citation type="submission" date="2019-03" db="EMBL/GenBank/DDBJ databases">
        <title>Luteimonas zhaokaii sp.nov., isolated from the rectal contents of Plateau pika in Yushu, Qinghai Province, China.</title>
        <authorList>
            <person name="Zhang G."/>
        </authorList>
    </citation>
    <scope>NUCLEOTIDE SEQUENCE [LARGE SCALE GENOMIC DNA]</scope>
    <source>
        <strain evidence="2 3">THG-MD21</strain>
    </source>
</reference>
<dbReference type="RefSeq" id="WP_133392663.1">
    <property type="nucleotide sequence ID" value="NZ_SMTG01000002.1"/>
</dbReference>
<dbReference type="PANTHER" id="PTHR33361:SF16">
    <property type="entry name" value="DUF885 DOMAIN-CONTAINING PROTEIN"/>
    <property type="match status" value="1"/>
</dbReference>
<evidence type="ECO:0000256" key="1">
    <source>
        <dbReference type="SAM" id="SignalP"/>
    </source>
</evidence>